<proteinExistence type="predicted"/>
<keyword evidence="2" id="KW-1185">Reference proteome</keyword>
<reference evidence="1 2" key="1">
    <citation type="submission" date="2013-07" db="EMBL/GenBank/DDBJ databases">
        <authorList>
            <person name="Weinstock G."/>
            <person name="Sodergren E."/>
            <person name="Wylie T."/>
            <person name="Fulton L."/>
            <person name="Fulton R."/>
            <person name="Fronick C."/>
            <person name="O'Laughlin M."/>
            <person name="Godfrey J."/>
            <person name="Miner T."/>
            <person name="Herter B."/>
            <person name="Appelbaum E."/>
            <person name="Cordes M."/>
            <person name="Lek S."/>
            <person name="Wollam A."/>
            <person name="Pepin K.H."/>
            <person name="Palsikar V.B."/>
            <person name="Mitreva M."/>
            <person name="Wilson R.K."/>
        </authorList>
    </citation>
    <scope>NUCLEOTIDE SEQUENCE [LARGE SCALE GENOMIC DNA]</scope>
    <source>
        <strain evidence="1 2">ATCC 27760</strain>
    </source>
</reference>
<sequence length="250" mass="28860">MKEYVKIIKALELQHNNPQTKKGIDKTMADSDNGKIRSISEHVACMILAMLTANRPYEPIKQHLSQLENIFMNYDADKLMNADPEQLIKSVKSIRCGNMRIKFQMYALKHNISYLRQMQQEHGSIDAYYHSMTKYDLVKTLDNNLKEMSATLISEYLPSVGIDLPKPDRHIQRILGSERLGFSSRKMASIQECYEVIHDFAVATSEHERYIDVILWSYCAEGEKNICCASPRCEKCVISEYCNYKGKSEK</sequence>
<dbReference type="GO" id="GO:0003824">
    <property type="term" value="F:catalytic activity"/>
    <property type="evidence" value="ECO:0007669"/>
    <property type="project" value="InterPro"/>
</dbReference>
<dbReference type="Proteomes" id="UP000016662">
    <property type="component" value="Unassembled WGS sequence"/>
</dbReference>
<dbReference type="Gene3D" id="1.10.1670.10">
    <property type="entry name" value="Helix-hairpin-Helix base-excision DNA repair enzymes (C-terminal)"/>
    <property type="match status" value="1"/>
</dbReference>
<comment type="caution">
    <text evidence="1">The sequence shown here is derived from an EMBL/GenBank/DDBJ whole genome shotgun (WGS) entry which is preliminary data.</text>
</comment>
<evidence type="ECO:0008006" key="3">
    <source>
        <dbReference type="Google" id="ProtNLM"/>
    </source>
</evidence>
<evidence type="ECO:0000313" key="2">
    <source>
        <dbReference type="Proteomes" id="UP000016662"/>
    </source>
</evidence>
<dbReference type="eggNOG" id="ENOG5033VR7">
    <property type="taxonomic scope" value="Bacteria"/>
</dbReference>
<dbReference type="InterPro" id="IPR011257">
    <property type="entry name" value="DNA_glycosylase"/>
</dbReference>
<dbReference type="OrthoDB" id="9797894at2"/>
<dbReference type="SUPFAM" id="SSF48150">
    <property type="entry name" value="DNA-glycosylase"/>
    <property type="match status" value="1"/>
</dbReference>
<dbReference type="AlphaFoldDB" id="U2KYM6"/>
<evidence type="ECO:0000313" key="1">
    <source>
        <dbReference type="EMBL" id="ERJ97402.1"/>
    </source>
</evidence>
<dbReference type="HOGENOM" id="CLU_1110762_0_0_9"/>
<protein>
    <recommendedName>
        <fullName evidence="3">Endonuclease III</fullName>
    </recommendedName>
</protein>
<dbReference type="PATRIC" id="fig|411473.3.peg.164"/>
<dbReference type="STRING" id="411473.RUMCAL_00185"/>
<dbReference type="InterPro" id="IPR023170">
    <property type="entry name" value="HhH_base_excis_C"/>
</dbReference>
<dbReference type="RefSeq" id="WP_021681521.1">
    <property type="nucleotide sequence ID" value="NZ_KI260355.1"/>
</dbReference>
<dbReference type="EMBL" id="AWVF01000026">
    <property type="protein sequence ID" value="ERJ97402.1"/>
    <property type="molecule type" value="Genomic_DNA"/>
</dbReference>
<gene>
    <name evidence="1" type="ORF">RUMCAL_00185</name>
</gene>
<organism evidence="1 2">
    <name type="scientific">Ruminococcus callidus ATCC 27760</name>
    <dbReference type="NCBI Taxonomy" id="411473"/>
    <lineage>
        <taxon>Bacteria</taxon>
        <taxon>Bacillati</taxon>
        <taxon>Bacillota</taxon>
        <taxon>Clostridia</taxon>
        <taxon>Eubacteriales</taxon>
        <taxon>Oscillospiraceae</taxon>
        <taxon>Ruminococcus</taxon>
    </lineage>
</organism>
<dbReference type="GO" id="GO:0006281">
    <property type="term" value="P:DNA repair"/>
    <property type="evidence" value="ECO:0007669"/>
    <property type="project" value="InterPro"/>
</dbReference>
<accession>U2KYM6</accession>
<name>U2KYM6_9FIRM</name>